<feature type="binding site" evidence="10">
    <location>
        <position position="165"/>
    </location>
    <ligand>
        <name>UDP-N-acetyl-alpha-D-glucosamine</name>
        <dbReference type="ChEBI" id="CHEBI:57705"/>
    </ligand>
</feature>
<dbReference type="GO" id="GO:0008360">
    <property type="term" value="P:regulation of cell shape"/>
    <property type="evidence" value="ECO:0007669"/>
    <property type="project" value="UniProtKB-KW"/>
</dbReference>
<evidence type="ECO:0000259" key="12">
    <source>
        <dbReference type="Pfam" id="PF04101"/>
    </source>
</evidence>
<keyword evidence="6 10" id="KW-0573">Peptidoglycan synthesis</keyword>
<dbReference type="PANTHER" id="PTHR21015">
    <property type="entry name" value="UDP-N-ACETYLGLUCOSAMINE--N-ACETYLMURAMYL-(PENTAPEPTIDE) PYROPHOSPHORYL-UNDECAPRENOL N-ACETYLGLUCOSAMINE TRANSFERASE 1"/>
    <property type="match status" value="1"/>
</dbReference>
<accession>A0A2H0N561</accession>
<keyword evidence="5 10" id="KW-0133">Cell shape</keyword>
<comment type="pathway">
    <text evidence="10">Cell wall biogenesis; peptidoglycan biosynthesis.</text>
</comment>
<reference evidence="13 14" key="1">
    <citation type="submission" date="2017-09" db="EMBL/GenBank/DDBJ databases">
        <title>Depth-based differentiation of microbial function through sediment-hosted aquifers and enrichment of novel symbionts in the deep terrestrial subsurface.</title>
        <authorList>
            <person name="Probst A.J."/>
            <person name="Ladd B."/>
            <person name="Jarett J.K."/>
            <person name="Geller-Mcgrath D.E."/>
            <person name="Sieber C.M."/>
            <person name="Emerson J.B."/>
            <person name="Anantharaman K."/>
            <person name="Thomas B.C."/>
            <person name="Malmstrom R."/>
            <person name="Stieglmeier M."/>
            <person name="Klingl A."/>
            <person name="Woyke T."/>
            <person name="Ryan C.M."/>
            <person name="Banfield J.F."/>
        </authorList>
    </citation>
    <scope>NUCLEOTIDE SEQUENCE [LARGE SCALE GENOMIC DNA]</scope>
    <source>
        <strain evidence="13">CG11_big_fil_rev_8_21_14_0_20_39_34</strain>
    </source>
</reference>
<keyword evidence="2 10" id="KW-0132">Cell division</keyword>
<protein>
    <recommendedName>
        <fullName evidence="10">UDP-N-acetylglucosamine--N-acetylmuramyl-(pentapeptide) pyrophosphoryl-undecaprenol N-acetylglucosamine transferase</fullName>
        <ecNumber evidence="10">2.4.1.227</ecNumber>
    </recommendedName>
    <alternativeName>
        <fullName evidence="10">Undecaprenyl-PP-MurNAc-pentapeptide-UDPGlcNAc GlcNAc transferase</fullName>
    </alternativeName>
</protein>
<dbReference type="EC" id="2.4.1.227" evidence="10"/>
<dbReference type="GO" id="GO:0005886">
    <property type="term" value="C:plasma membrane"/>
    <property type="evidence" value="ECO:0007669"/>
    <property type="project" value="UniProtKB-SubCell"/>
</dbReference>
<dbReference type="GO" id="GO:0050511">
    <property type="term" value="F:undecaprenyldiphospho-muramoylpentapeptide beta-N-acetylglucosaminyltransferase activity"/>
    <property type="evidence" value="ECO:0007669"/>
    <property type="project" value="UniProtKB-UniRule"/>
</dbReference>
<feature type="domain" description="Glycosyl transferase family 28 C-terminal" evidence="12">
    <location>
        <begin position="188"/>
        <end position="336"/>
    </location>
</feature>
<evidence type="ECO:0000256" key="1">
    <source>
        <dbReference type="ARBA" id="ARBA00022475"/>
    </source>
</evidence>
<dbReference type="GO" id="GO:0051301">
    <property type="term" value="P:cell division"/>
    <property type="evidence" value="ECO:0007669"/>
    <property type="project" value="UniProtKB-KW"/>
</dbReference>
<keyword evidence="4 10" id="KW-0808">Transferase</keyword>
<sequence>MKILLSGGGTLGPVTPLLAIADIVLEHTPDAQFVFVGTKGGPERDIVQEKGIPFYSITSGKLRRYFSLLNFIDLFKFLKGFLDSIKIIWLEKPDLCISAGGYNSVPLHIVSWFFGIPTWIHQQDLRVGLSNKIMAPFSKCITVALQENVKKFSNRKTILLGNPVRQDILNGDKSLARKRFGLKNNMPVVFCMGGGTGSQRINEIILQALPHLQDSVQIVHVVGKDRGVQIAKKASTIYKNYHPYALFTSEMKDAYAVSDIIISRGGFGSLTEIAAVKKPAIIIPKSGHQVENVAFLAERKAVLLCNEDALDGNILSGRIKNLLLSPDEGKRMVENLEKNFRIANTFEVELIVNRLTR</sequence>
<dbReference type="GO" id="GO:0005975">
    <property type="term" value="P:carbohydrate metabolic process"/>
    <property type="evidence" value="ECO:0007669"/>
    <property type="project" value="InterPro"/>
</dbReference>
<dbReference type="Pfam" id="PF03033">
    <property type="entry name" value="Glyco_transf_28"/>
    <property type="match status" value="1"/>
</dbReference>
<keyword evidence="8 10" id="KW-0131">Cell cycle</keyword>
<evidence type="ECO:0000313" key="14">
    <source>
        <dbReference type="Proteomes" id="UP000229600"/>
    </source>
</evidence>
<comment type="similarity">
    <text evidence="10">Belongs to the glycosyltransferase 28 family. MurG subfamily.</text>
</comment>
<evidence type="ECO:0000256" key="3">
    <source>
        <dbReference type="ARBA" id="ARBA00022676"/>
    </source>
</evidence>
<dbReference type="HAMAP" id="MF_00033">
    <property type="entry name" value="MurG"/>
    <property type="match status" value="1"/>
</dbReference>
<dbReference type="Proteomes" id="UP000229600">
    <property type="component" value="Unassembled WGS sequence"/>
</dbReference>
<evidence type="ECO:0000256" key="4">
    <source>
        <dbReference type="ARBA" id="ARBA00022679"/>
    </source>
</evidence>
<comment type="caution">
    <text evidence="10">Lacks conserved residue(s) required for the propagation of feature annotation.</text>
</comment>
<dbReference type="Gene3D" id="3.40.50.2000">
    <property type="entry name" value="Glycogen Phosphorylase B"/>
    <property type="match status" value="2"/>
</dbReference>
<dbReference type="SUPFAM" id="SSF53756">
    <property type="entry name" value="UDP-Glycosyltransferase/glycogen phosphorylase"/>
    <property type="match status" value="1"/>
</dbReference>
<comment type="caution">
    <text evidence="13">The sequence shown here is derived from an EMBL/GenBank/DDBJ whole genome shotgun (WGS) entry which is preliminary data.</text>
</comment>
<dbReference type="Pfam" id="PF04101">
    <property type="entry name" value="Glyco_tran_28_C"/>
    <property type="match status" value="1"/>
</dbReference>
<organism evidence="13 14">
    <name type="scientific">Candidatus Magasanikbacteria bacterium CG11_big_fil_rev_8_21_14_0_20_39_34</name>
    <dbReference type="NCBI Taxonomy" id="1974653"/>
    <lineage>
        <taxon>Bacteria</taxon>
        <taxon>Candidatus Magasanikiibacteriota</taxon>
    </lineage>
</organism>
<dbReference type="GO" id="GO:0051991">
    <property type="term" value="F:UDP-N-acetyl-D-glucosamine:N-acetylmuramoyl-L-alanyl-D-glutamyl-meso-2,6-diaminopimelyl-D-alanyl-D-alanine-diphosphoundecaprenol 4-beta-N-acetylglucosaminlytransferase activity"/>
    <property type="evidence" value="ECO:0007669"/>
    <property type="project" value="RHEA"/>
</dbReference>
<feature type="binding site" evidence="10">
    <location>
        <position position="289"/>
    </location>
    <ligand>
        <name>UDP-N-acetyl-alpha-D-glucosamine</name>
        <dbReference type="ChEBI" id="CHEBI:57705"/>
    </ligand>
</feature>
<dbReference type="AlphaFoldDB" id="A0A2H0N561"/>
<dbReference type="GO" id="GO:0009252">
    <property type="term" value="P:peptidoglycan biosynthetic process"/>
    <property type="evidence" value="ECO:0007669"/>
    <property type="project" value="UniProtKB-UniRule"/>
</dbReference>
<evidence type="ECO:0000256" key="8">
    <source>
        <dbReference type="ARBA" id="ARBA00023306"/>
    </source>
</evidence>
<keyword evidence="3 10" id="KW-0328">Glycosyltransferase</keyword>
<evidence type="ECO:0000256" key="2">
    <source>
        <dbReference type="ARBA" id="ARBA00022618"/>
    </source>
</evidence>
<dbReference type="GO" id="GO:0071555">
    <property type="term" value="P:cell wall organization"/>
    <property type="evidence" value="ECO:0007669"/>
    <property type="project" value="UniProtKB-KW"/>
</dbReference>
<evidence type="ECO:0000313" key="13">
    <source>
        <dbReference type="EMBL" id="PIR04032.1"/>
    </source>
</evidence>
<feature type="domain" description="Glycosyltransferase family 28 N-terminal" evidence="11">
    <location>
        <begin position="3"/>
        <end position="141"/>
    </location>
</feature>
<evidence type="ECO:0000256" key="9">
    <source>
        <dbReference type="ARBA" id="ARBA00023316"/>
    </source>
</evidence>
<dbReference type="CDD" id="cd03785">
    <property type="entry name" value="GT28_MurG"/>
    <property type="match status" value="1"/>
</dbReference>
<dbReference type="EMBL" id="PCWN01000007">
    <property type="protein sequence ID" value="PIR04032.1"/>
    <property type="molecule type" value="Genomic_DNA"/>
</dbReference>
<name>A0A2H0N561_9BACT</name>
<proteinExistence type="inferred from homology"/>
<evidence type="ECO:0000256" key="6">
    <source>
        <dbReference type="ARBA" id="ARBA00022984"/>
    </source>
</evidence>
<keyword evidence="9 10" id="KW-0961">Cell wall biogenesis/degradation</keyword>
<evidence type="ECO:0000256" key="7">
    <source>
        <dbReference type="ARBA" id="ARBA00023136"/>
    </source>
</evidence>
<dbReference type="InterPro" id="IPR006009">
    <property type="entry name" value="GlcNAc_MurG"/>
</dbReference>
<keyword evidence="1 10" id="KW-1003">Cell membrane</keyword>
<comment type="subcellular location">
    <subcellularLocation>
        <location evidence="10">Cell membrane</location>
        <topology evidence="10">Peripheral membrane protein</topology>
        <orientation evidence="10">Cytoplasmic side</orientation>
    </subcellularLocation>
</comment>
<evidence type="ECO:0000256" key="5">
    <source>
        <dbReference type="ARBA" id="ARBA00022960"/>
    </source>
</evidence>
<dbReference type="InterPro" id="IPR007235">
    <property type="entry name" value="Glyco_trans_28_C"/>
</dbReference>
<comment type="function">
    <text evidence="10">Cell wall formation. Catalyzes the transfer of a GlcNAc subunit on undecaprenyl-pyrophosphoryl-MurNAc-pentapeptide (lipid intermediate I) to form undecaprenyl-pyrophosphoryl-MurNAc-(pentapeptide)GlcNAc (lipid intermediate II).</text>
</comment>
<comment type="catalytic activity">
    <reaction evidence="10">
        <text>di-trans,octa-cis-undecaprenyl diphospho-N-acetyl-alpha-D-muramoyl-L-alanyl-D-glutamyl-meso-2,6-diaminopimeloyl-D-alanyl-D-alanine + UDP-N-acetyl-alpha-D-glucosamine = di-trans,octa-cis-undecaprenyl diphospho-[N-acetyl-alpha-D-glucosaminyl-(1-&gt;4)]-N-acetyl-alpha-D-muramoyl-L-alanyl-D-glutamyl-meso-2,6-diaminopimeloyl-D-alanyl-D-alanine + UDP + H(+)</text>
        <dbReference type="Rhea" id="RHEA:31227"/>
        <dbReference type="ChEBI" id="CHEBI:15378"/>
        <dbReference type="ChEBI" id="CHEBI:57705"/>
        <dbReference type="ChEBI" id="CHEBI:58223"/>
        <dbReference type="ChEBI" id="CHEBI:61387"/>
        <dbReference type="ChEBI" id="CHEBI:61388"/>
        <dbReference type="EC" id="2.4.1.227"/>
    </reaction>
</comment>
<dbReference type="InterPro" id="IPR004276">
    <property type="entry name" value="GlycoTrans_28_N"/>
</dbReference>
<dbReference type="UniPathway" id="UPA00219"/>
<keyword evidence="7 10" id="KW-0472">Membrane</keyword>
<dbReference type="PANTHER" id="PTHR21015:SF27">
    <property type="entry name" value="UDP-N-ACETYLGLUCOSAMINE--N-ACETYLMURAMYL-(PENTAPEPTIDE) PYROPHOSPHORYL-UNDECAPRENOL N-ACETYLGLUCOSAMINE TRANSFERASE"/>
    <property type="match status" value="1"/>
</dbReference>
<evidence type="ECO:0000259" key="11">
    <source>
        <dbReference type="Pfam" id="PF03033"/>
    </source>
</evidence>
<evidence type="ECO:0000256" key="10">
    <source>
        <dbReference type="HAMAP-Rule" id="MF_00033"/>
    </source>
</evidence>
<gene>
    <name evidence="10" type="primary">murG</name>
    <name evidence="13" type="ORF">COV59_02500</name>
</gene>